<evidence type="ECO:0000313" key="1">
    <source>
        <dbReference type="EMBL" id="GAF85030.1"/>
    </source>
</evidence>
<proteinExistence type="predicted"/>
<protein>
    <submittedName>
        <fullName evidence="1">Uncharacterized protein</fullName>
    </submittedName>
</protein>
<comment type="caution">
    <text evidence="1">The sequence shown here is derived from an EMBL/GenBank/DDBJ whole genome shotgun (WGS) entry which is preliminary data.</text>
</comment>
<name>X0U976_9ZZZZ</name>
<reference evidence="1" key="1">
    <citation type="journal article" date="2014" name="Front. Microbiol.">
        <title>High frequency of phylogenetically diverse reductive dehalogenase-homologous genes in deep subseafloor sedimentary metagenomes.</title>
        <authorList>
            <person name="Kawai M."/>
            <person name="Futagami T."/>
            <person name="Toyoda A."/>
            <person name="Takaki Y."/>
            <person name="Nishi S."/>
            <person name="Hori S."/>
            <person name="Arai W."/>
            <person name="Tsubouchi T."/>
            <person name="Morono Y."/>
            <person name="Uchiyama I."/>
            <person name="Ito T."/>
            <person name="Fujiyama A."/>
            <person name="Inagaki F."/>
            <person name="Takami H."/>
        </authorList>
    </citation>
    <scope>NUCLEOTIDE SEQUENCE</scope>
    <source>
        <strain evidence="1">Expedition CK06-06</strain>
    </source>
</reference>
<sequence length="96" mass="10437">MAAMREALEAAQSSAAEAVGYLDHTRDELVRLLDQAQERDHTRTKIEELLRHVIAAGIKTEAANGHAQAGIEWLGGRVEPEPLRFAGDIARPAVTP</sequence>
<accession>X0U976</accession>
<organism evidence="1">
    <name type="scientific">marine sediment metagenome</name>
    <dbReference type="NCBI Taxonomy" id="412755"/>
    <lineage>
        <taxon>unclassified sequences</taxon>
        <taxon>metagenomes</taxon>
        <taxon>ecological metagenomes</taxon>
    </lineage>
</organism>
<dbReference type="AlphaFoldDB" id="X0U976"/>
<gene>
    <name evidence="1" type="ORF">S01H1_04590</name>
</gene>
<dbReference type="EMBL" id="BARS01002415">
    <property type="protein sequence ID" value="GAF85030.1"/>
    <property type="molecule type" value="Genomic_DNA"/>
</dbReference>